<reference evidence="3" key="1">
    <citation type="submission" date="2020-11" db="EMBL/GenBank/DDBJ databases">
        <authorList>
            <consortium name="DOE Joint Genome Institute"/>
            <person name="Ahrendt S."/>
            <person name="Riley R."/>
            <person name="Andreopoulos W."/>
            <person name="Labutti K."/>
            <person name="Pangilinan J."/>
            <person name="Ruiz-Duenas F.J."/>
            <person name="Barrasa J.M."/>
            <person name="Sanchez-Garcia M."/>
            <person name="Camarero S."/>
            <person name="Miyauchi S."/>
            <person name="Serrano A."/>
            <person name="Linde D."/>
            <person name="Babiker R."/>
            <person name="Drula E."/>
            <person name="Ayuso-Fernandez I."/>
            <person name="Pacheco R."/>
            <person name="Padilla G."/>
            <person name="Ferreira P."/>
            <person name="Barriuso J."/>
            <person name="Kellner H."/>
            <person name="Castanera R."/>
            <person name="Alfaro M."/>
            <person name="Ramirez L."/>
            <person name="Pisabarro A.G."/>
            <person name="Kuo A."/>
            <person name="Tritt A."/>
            <person name="Lipzen A."/>
            <person name="He G."/>
            <person name="Yan M."/>
            <person name="Ng V."/>
            <person name="Cullen D."/>
            <person name="Martin F."/>
            <person name="Rosso M.-N."/>
            <person name="Henrissat B."/>
            <person name="Hibbett D."/>
            <person name="Martinez A.T."/>
            <person name="Grigoriev I.V."/>
        </authorList>
    </citation>
    <scope>NUCLEOTIDE SEQUENCE</scope>
    <source>
        <strain evidence="3">CIRM-BRFM 674</strain>
    </source>
</reference>
<protein>
    <recommendedName>
        <fullName evidence="5">Transmembrane protein</fullName>
    </recommendedName>
</protein>
<evidence type="ECO:0000313" key="4">
    <source>
        <dbReference type="Proteomes" id="UP000807469"/>
    </source>
</evidence>
<proteinExistence type="predicted"/>
<feature type="compositionally biased region" description="Low complexity" evidence="1">
    <location>
        <begin position="407"/>
        <end position="421"/>
    </location>
</feature>
<gene>
    <name evidence="3" type="ORF">BDN70DRAFT_879256</name>
</gene>
<keyword evidence="4" id="KW-1185">Reference proteome</keyword>
<feature type="region of interest" description="Disordered" evidence="1">
    <location>
        <begin position="311"/>
        <end position="332"/>
    </location>
</feature>
<evidence type="ECO:0000256" key="1">
    <source>
        <dbReference type="SAM" id="MobiDB-lite"/>
    </source>
</evidence>
<keyword evidence="2" id="KW-1133">Transmembrane helix</keyword>
<dbReference type="OrthoDB" id="3013353at2759"/>
<feature type="region of interest" description="Disordered" evidence="1">
    <location>
        <begin position="394"/>
        <end position="429"/>
    </location>
</feature>
<name>A0A9P6D049_9AGAR</name>
<evidence type="ECO:0008006" key="5">
    <source>
        <dbReference type="Google" id="ProtNLM"/>
    </source>
</evidence>
<evidence type="ECO:0000313" key="3">
    <source>
        <dbReference type="EMBL" id="KAF9478989.1"/>
    </source>
</evidence>
<organism evidence="3 4">
    <name type="scientific">Pholiota conissans</name>
    <dbReference type="NCBI Taxonomy" id="109636"/>
    <lineage>
        <taxon>Eukaryota</taxon>
        <taxon>Fungi</taxon>
        <taxon>Dikarya</taxon>
        <taxon>Basidiomycota</taxon>
        <taxon>Agaricomycotina</taxon>
        <taxon>Agaricomycetes</taxon>
        <taxon>Agaricomycetidae</taxon>
        <taxon>Agaricales</taxon>
        <taxon>Agaricineae</taxon>
        <taxon>Strophariaceae</taxon>
        <taxon>Pholiota</taxon>
    </lineage>
</organism>
<feature type="region of interest" description="Disordered" evidence="1">
    <location>
        <begin position="476"/>
        <end position="533"/>
    </location>
</feature>
<keyword evidence="2" id="KW-0812">Transmembrane</keyword>
<dbReference type="EMBL" id="MU155222">
    <property type="protein sequence ID" value="KAF9478989.1"/>
    <property type="molecule type" value="Genomic_DNA"/>
</dbReference>
<feature type="transmembrane region" description="Helical" evidence="2">
    <location>
        <begin position="342"/>
        <end position="364"/>
    </location>
</feature>
<accession>A0A9P6D049</accession>
<keyword evidence="2" id="KW-0472">Membrane</keyword>
<dbReference type="Proteomes" id="UP000807469">
    <property type="component" value="Unassembled WGS sequence"/>
</dbReference>
<evidence type="ECO:0000256" key="2">
    <source>
        <dbReference type="SAM" id="Phobius"/>
    </source>
</evidence>
<feature type="compositionally biased region" description="Basic and acidic residues" evidence="1">
    <location>
        <begin position="523"/>
        <end position="533"/>
    </location>
</feature>
<sequence>MSQWLRVDDFDRRINYSSEGWTALQLTGVTSDDYDFRNLQDAFMGTTHVVVGTDLGTESSFSFTFNGSAVAIYGMYVGLSAACLTNCTAVDVPVPSWACSIDGEPVQPNDAFGHFPWTSYCEMHDLSDGPHTITTHVFHRNVSMPSGFYLDFIQYLPDPSLDSDLEQGHLMIDSTDPQIPFAENWTPLGTANMTLAGGDFWLEFTGISLIWYSLSPHAIHTLDPSLLKNETVAGGILCTYTIDGMDPVSFMIGIGPDTINPNTYNNILLQTATLPAGKHNLSVSGFGFGHPTTLDYLIVQQVPLGSNAAASTAISPGSSPTAVTQENNSGVPTHNRHVNVGAVAGGAIGATLLLIAMVIGFLFFNRRRSNTTDVDSIFDAEPLPAHIRLEPFKYSLDKPPKPTPSGASDTTVDPADTTAPSSQTKKPTASCLHIYSAPISTSSSALHLPLNPPITPSQDTTIDTFIDSDIFRASDTNGSTFTVDRPEVAASSSRTLCDVQLPPDEHPSDVDAQPPRNTSPPDHGTRPSDRKYQGAESAEFLHLEEHDDVLGDSLRSTFPAQAMPDVGNRRTSRVVRHADSGIRIARRRHSDNILELPPEYNVEYYGL</sequence>
<dbReference type="AlphaFoldDB" id="A0A9P6D049"/>
<comment type="caution">
    <text evidence="3">The sequence shown here is derived from an EMBL/GenBank/DDBJ whole genome shotgun (WGS) entry which is preliminary data.</text>
</comment>